<dbReference type="PANTHER" id="PTHR36694">
    <property type="entry name" value="PASIFLORA 1, ISOFORM A-RELATED"/>
    <property type="match status" value="1"/>
</dbReference>
<sequence>MLVLATKKNKRMPNTIFIVEKCCFCVKLRVGCLIIAYFQLLIEVVTLGLSLYGIVEGSIMLTSTIKAITDMGFIMMTLNGLFLVAIALMLVFTIVLIIGLHKKKDAYIRAYLLCAMIYLVVAATTSFVSFPLLLVSAIDVAYKILSLILHVYFIFVVRSYWNRIIRYNRTLSS</sequence>
<dbReference type="OrthoDB" id="2354286at2759"/>
<feature type="transmembrane region" description="Helical" evidence="1">
    <location>
        <begin position="74"/>
        <end position="98"/>
    </location>
</feature>
<protein>
    <submittedName>
        <fullName evidence="2">Uncharacterized protein</fullName>
    </submittedName>
</protein>
<name>I4DKB5_PAPXU</name>
<evidence type="ECO:0000256" key="1">
    <source>
        <dbReference type="SAM" id="Phobius"/>
    </source>
</evidence>
<dbReference type="PANTHER" id="PTHR36694:SF11">
    <property type="entry name" value="LP21121P-RELATED"/>
    <property type="match status" value="1"/>
</dbReference>
<feature type="transmembrane region" description="Helical" evidence="1">
    <location>
        <begin position="110"/>
        <end position="134"/>
    </location>
</feature>
<dbReference type="AlphaFoldDB" id="I4DKB5"/>
<proteinExistence type="evidence at transcript level"/>
<organism evidence="2">
    <name type="scientific">Papilio xuthus</name>
    <name type="common">Asian swallowtail butterfly</name>
    <dbReference type="NCBI Taxonomy" id="66420"/>
    <lineage>
        <taxon>Eukaryota</taxon>
        <taxon>Metazoa</taxon>
        <taxon>Ecdysozoa</taxon>
        <taxon>Arthropoda</taxon>
        <taxon>Hexapoda</taxon>
        <taxon>Insecta</taxon>
        <taxon>Pterygota</taxon>
        <taxon>Neoptera</taxon>
        <taxon>Endopterygota</taxon>
        <taxon>Lepidoptera</taxon>
        <taxon>Glossata</taxon>
        <taxon>Ditrysia</taxon>
        <taxon>Papilionoidea</taxon>
        <taxon>Papilionidae</taxon>
        <taxon>Papilioninae</taxon>
        <taxon>Papilio</taxon>
    </lineage>
</organism>
<dbReference type="GeneID" id="106113898"/>
<reference evidence="2" key="1">
    <citation type="journal article" date="2012" name="BMC Biol.">
        <title>Comprehensive microarray-based analysis for stage-specific larval camouflage pattern-associated genes in the swallowtail butterfly, Papilio xuthus.</title>
        <authorList>
            <person name="Futahashi R."/>
            <person name="Shirataki H."/>
            <person name="Narita T."/>
            <person name="Mita K."/>
            <person name="Fujiwara H."/>
        </authorList>
    </citation>
    <scope>NUCLEOTIDE SEQUENCE</scope>
    <source>
        <tissue evidence="2">Epidermis</tissue>
    </source>
</reference>
<accession>I4DKB5</accession>
<feature type="transmembrane region" description="Helical" evidence="1">
    <location>
        <begin position="30"/>
        <end position="54"/>
    </location>
</feature>
<keyword evidence="1" id="KW-1133">Transmembrane helix</keyword>
<keyword evidence="1" id="KW-0812">Transmembrane</keyword>
<feature type="transmembrane region" description="Helical" evidence="1">
    <location>
        <begin position="140"/>
        <end position="161"/>
    </location>
</feature>
<keyword evidence="1" id="KW-0472">Membrane</keyword>
<dbReference type="RefSeq" id="NP_001299151.1">
    <property type="nucleotide sequence ID" value="NM_001312222.1"/>
</dbReference>
<dbReference type="EMBL" id="AK401733">
    <property type="protein sequence ID" value="BAM18355.1"/>
    <property type="molecule type" value="mRNA"/>
</dbReference>
<evidence type="ECO:0000313" key="2">
    <source>
        <dbReference type="EMBL" id="BAM18355.1"/>
    </source>
</evidence>